<sequence>MYRRTLFVLAGMFVLPPALLYGLHLRDPAWVNHFTLGVALACGLCAVARSRWSRRVQILIGVTYLMLGVPAVLYLTFIAVCMTTDCLPQPVTALGQRASRSCLHRPRCVAMLSVDRQHDKRGR</sequence>
<evidence type="ECO:0000256" key="1">
    <source>
        <dbReference type="SAM" id="Phobius"/>
    </source>
</evidence>
<name>A0A1H2PUX4_9BURK</name>
<proteinExistence type="predicted"/>
<accession>A0A1H2PUX4</accession>
<dbReference type="EMBL" id="FNLO01000014">
    <property type="protein sequence ID" value="SDV51036.1"/>
    <property type="molecule type" value="Genomic_DNA"/>
</dbReference>
<dbReference type="AlphaFoldDB" id="A0A1H2PUX4"/>
<evidence type="ECO:0000313" key="2">
    <source>
        <dbReference type="EMBL" id="SDV51036.1"/>
    </source>
</evidence>
<organism evidence="2 3">
    <name type="scientific">Chitinasiproducens palmae</name>
    <dbReference type="NCBI Taxonomy" id="1770053"/>
    <lineage>
        <taxon>Bacteria</taxon>
        <taxon>Pseudomonadati</taxon>
        <taxon>Pseudomonadota</taxon>
        <taxon>Betaproteobacteria</taxon>
        <taxon>Burkholderiales</taxon>
        <taxon>Burkholderiaceae</taxon>
        <taxon>Chitinasiproducens</taxon>
    </lineage>
</organism>
<dbReference type="RefSeq" id="WP_091912424.1">
    <property type="nucleotide sequence ID" value="NZ_FNLO01000014.1"/>
</dbReference>
<feature type="transmembrane region" description="Helical" evidence="1">
    <location>
        <begin position="59"/>
        <end position="80"/>
    </location>
</feature>
<keyword evidence="1" id="KW-1133">Transmembrane helix</keyword>
<keyword evidence="1" id="KW-0812">Transmembrane</keyword>
<protein>
    <submittedName>
        <fullName evidence="2">Uncharacterized protein</fullName>
    </submittedName>
</protein>
<dbReference type="Proteomes" id="UP000243719">
    <property type="component" value="Unassembled WGS sequence"/>
</dbReference>
<evidence type="ECO:0000313" key="3">
    <source>
        <dbReference type="Proteomes" id="UP000243719"/>
    </source>
</evidence>
<keyword evidence="3" id="KW-1185">Reference proteome</keyword>
<keyword evidence="1" id="KW-0472">Membrane</keyword>
<feature type="transmembrane region" description="Helical" evidence="1">
    <location>
        <begin position="30"/>
        <end position="47"/>
    </location>
</feature>
<gene>
    <name evidence="2" type="ORF">SAMN05216551_114137</name>
</gene>
<reference evidence="3" key="1">
    <citation type="submission" date="2016-09" db="EMBL/GenBank/DDBJ databases">
        <authorList>
            <person name="Varghese N."/>
            <person name="Submissions S."/>
        </authorList>
    </citation>
    <scope>NUCLEOTIDE SEQUENCE [LARGE SCALE GENOMIC DNA]</scope>
    <source>
        <strain evidence="3">JS23</strain>
    </source>
</reference>